<evidence type="ECO:0000313" key="9">
    <source>
        <dbReference type="EMBL" id="SJZ32911.1"/>
    </source>
</evidence>
<evidence type="ECO:0000313" key="10">
    <source>
        <dbReference type="Proteomes" id="UP000190625"/>
    </source>
</evidence>
<dbReference type="Gene3D" id="1.20.1740.10">
    <property type="entry name" value="Amino acid/polyamine transporter I"/>
    <property type="match status" value="1"/>
</dbReference>
<evidence type="ECO:0000256" key="2">
    <source>
        <dbReference type="ARBA" id="ARBA00007998"/>
    </source>
</evidence>
<evidence type="ECO:0000256" key="8">
    <source>
        <dbReference type="SAM" id="Phobius"/>
    </source>
</evidence>
<protein>
    <submittedName>
        <fullName evidence="9">Spore germination protein</fullName>
    </submittedName>
</protein>
<dbReference type="OrthoDB" id="2716906at2"/>
<keyword evidence="6 8" id="KW-1133">Transmembrane helix</keyword>
<dbReference type="Proteomes" id="UP000190625">
    <property type="component" value="Unassembled WGS sequence"/>
</dbReference>
<feature type="transmembrane region" description="Helical" evidence="8">
    <location>
        <begin position="43"/>
        <end position="61"/>
    </location>
</feature>
<dbReference type="GO" id="GO:0009847">
    <property type="term" value="P:spore germination"/>
    <property type="evidence" value="ECO:0007669"/>
    <property type="project" value="InterPro"/>
</dbReference>
<keyword evidence="7 8" id="KW-0472">Membrane</keyword>
<keyword evidence="4" id="KW-0309">Germination</keyword>
<dbReference type="GO" id="GO:0016020">
    <property type="term" value="C:membrane"/>
    <property type="evidence" value="ECO:0007669"/>
    <property type="project" value="UniProtKB-SubCell"/>
</dbReference>
<dbReference type="InterPro" id="IPR004761">
    <property type="entry name" value="Spore_GerAB"/>
</dbReference>
<proteinExistence type="inferred from homology"/>
<evidence type="ECO:0000256" key="3">
    <source>
        <dbReference type="ARBA" id="ARBA00022448"/>
    </source>
</evidence>
<sequence>MLDITNDRIDRYQLFMLVVGVLIGVGIVTLPRTAIKGVSQDGWIVPLIGGTIVIIDTYFIVKLGQAFPEDTFIDYIDKIVGKFIGKLLSLGLLIYFLLITSAVLPIFALGLKPLLLERTPTEIIYVTVLALLLYIARHGIEPIARLNQLITPAGLIIFLFLLGGHIVGGNMDYGRLRPILYTTPITKLFKQAIFGPGLFALIGVEIIYIIFPLLNKKAKEECFKISSLAIVFVIALYSLTIILAISYFGAAPLENMLFPTLTLIREIQLPFAERLISAFVAMWFIIGFTTTMITVYVGAGLGLANLLKFKEPKFLIALALVPPYFLGLVPQNIVQVFEYSSIANYFAIMYVLILPPILFAIYKLKKL</sequence>
<dbReference type="PANTHER" id="PTHR34975">
    <property type="entry name" value="SPORE GERMINATION PROTEIN A2"/>
    <property type="match status" value="1"/>
</dbReference>
<keyword evidence="3" id="KW-0813">Transport</keyword>
<keyword evidence="10" id="KW-1185">Reference proteome</keyword>
<organism evidence="9 10">
    <name type="scientific">Selenihalanaerobacter shriftii</name>
    <dbReference type="NCBI Taxonomy" id="142842"/>
    <lineage>
        <taxon>Bacteria</taxon>
        <taxon>Bacillati</taxon>
        <taxon>Bacillota</taxon>
        <taxon>Clostridia</taxon>
        <taxon>Halanaerobiales</taxon>
        <taxon>Halobacteroidaceae</taxon>
        <taxon>Selenihalanaerobacter</taxon>
    </lineage>
</organism>
<keyword evidence="5 8" id="KW-0812">Transmembrane</keyword>
<comment type="similarity">
    <text evidence="2">Belongs to the amino acid-polyamine-organocation (APC) superfamily. Spore germination protein (SGP) (TC 2.A.3.9) family.</text>
</comment>
<feature type="transmembrane region" description="Helical" evidence="8">
    <location>
        <begin position="12"/>
        <end position="31"/>
    </location>
</feature>
<reference evidence="10" key="1">
    <citation type="submission" date="2017-02" db="EMBL/GenBank/DDBJ databases">
        <authorList>
            <person name="Varghese N."/>
            <person name="Submissions S."/>
        </authorList>
    </citation>
    <scope>NUCLEOTIDE SEQUENCE [LARGE SCALE GENOMIC DNA]</scope>
    <source>
        <strain evidence="10">ATCC BAA-73</strain>
    </source>
</reference>
<comment type="subcellular location">
    <subcellularLocation>
        <location evidence="1">Membrane</location>
        <topology evidence="1">Multi-pass membrane protein</topology>
    </subcellularLocation>
</comment>
<evidence type="ECO:0000256" key="7">
    <source>
        <dbReference type="ARBA" id="ARBA00023136"/>
    </source>
</evidence>
<feature type="transmembrane region" description="Helical" evidence="8">
    <location>
        <begin position="342"/>
        <end position="362"/>
    </location>
</feature>
<evidence type="ECO:0000256" key="5">
    <source>
        <dbReference type="ARBA" id="ARBA00022692"/>
    </source>
</evidence>
<evidence type="ECO:0000256" key="6">
    <source>
        <dbReference type="ARBA" id="ARBA00022989"/>
    </source>
</evidence>
<dbReference type="PANTHER" id="PTHR34975:SF2">
    <property type="entry name" value="SPORE GERMINATION PROTEIN A2"/>
    <property type="match status" value="1"/>
</dbReference>
<dbReference type="Pfam" id="PF03845">
    <property type="entry name" value="Spore_permease"/>
    <property type="match status" value="1"/>
</dbReference>
<evidence type="ECO:0000256" key="4">
    <source>
        <dbReference type="ARBA" id="ARBA00022544"/>
    </source>
</evidence>
<feature type="transmembrane region" description="Helical" evidence="8">
    <location>
        <begin position="87"/>
        <end position="111"/>
    </location>
</feature>
<accession>A0A1T4JRY9</accession>
<name>A0A1T4JRY9_9FIRM</name>
<feature type="transmembrane region" description="Helical" evidence="8">
    <location>
        <begin position="226"/>
        <end position="250"/>
    </location>
</feature>
<feature type="transmembrane region" description="Helical" evidence="8">
    <location>
        <begin position="123"/>
        <end position="140"/>
    </location>
</feature>
<dbReference type="NCBIfam" id="TIGR00912">
    <property type="entry name" value="2A0309"/>
    <property type="match status" value="1"/>
</dbReference>
<dbReference type="RefSeq" id="WP_159442868.1">
    <property type="nucleotide sequence ID" value="NZ_FUWM01000004.1"/>
</dbReference>
<gene>
    <name evidence="9" type="ORF">SAMN02745118_00361</name>
</gene>
<feature type="transmembrane region" description="Helical" evidence="8">
    <location>
        <begin position="149"/>
        <end position="168"/>
    </location>
</feature>
<dbReference type="AlphaFoldDB" id="A0A1T4JRY9"/>
<feature type="transmembrane region" description="Helical" evidence="8">
    <location>
        <begin position="280"/>
        <end position="307"/>
    </location>
</feature>
<evidence type="ECO:0000256" key="1">
    <source>
        <dbReference type="ARBA" id="ARBA00004141"/>
    </source>
</evidence>
<feature type="transmembrane region" description="Helical" evidence="8">
    <location>
        <begin position="188"/>
        <end position="214"/>
    </location>
</feature>
<feature type="transmembrane region" description="Helical" evidence="8">
    <location>
        <begin position="314"/>
        <end position="330"/>
    </location>
</feature>
<dbReference type="STRING" id="142842.SAMN02745118_00361"/>
<dbReference type="EMBL" id="FUWM01000004">
    <property type="protein sequence ID" value="SJZ32911.1"/>
    <property type="molecule type" value="Genomic_DNA"/>
</dbReference>